<evidence type="ECO:0000256" key="3">
    <source>
        <dbReference type="ARBA" id="ARBA00012663"/>
    </source>
</evidence>
<name>A0A7D4CQZ3_9BACT</name>
<dbReference type="InterPro" id="IPR001764">
    <property type="entry name" value="Glyco_hydro_3_N"/>
</dbReference>
<comment type="catalytic activity">
    <reaction evidence="1">
        <text>Hydrolysis of terminal non-reducing N-acetyl-D-hexosamine residues in N-acetyl-beta-D-hexosaminides.</text>
        <dbReference type="EC" id="3.2.1.52"/>
    </reaction>
</comment>
<evidence type="ECO:0000256" key="2">
    <source>
        <dbReference type="ARBA" id="ARBA00005336"/>
    </source>
</evidence>
<evidence type="ECO:0000256" key="4">
    <source>
        <dbReference type="ARBA" id="ARBA00022801"/>
    </source>
</evidence>
<dbReference type="Pfam" id="PF00144">
    <property type="entry name" value="Beta-lactamase"/>
    <property type="match status" value="1"/>
</dbReference>
<dbReference type="Proteomes" id="UP000500961">
    <property type="component" value="Chromosome"/>
</dbReference>
<dbReference type="GO" id="GO:0004563">
    <property type="term" value="F:beta-N-acetylhexosaminidase activity"/>
    <property type="evidence" value="ECO:0007669"/>
    <property type="project" value="UniProtKB-EC"/>
</dbReference>
<proteinExistence type="inferred from homology"/>
<evidence type="ECO:0000259" key="7">
    <source>
        <dbReference type="Pfam" id="PF00933"/>
    </source>
</evidence>
<dbReference type="Gene3D" id="3.40.50.1700">
    <property type="entry name" value="Glycoside hydrolase family 3 C-terminal domain"/>
    <property type="match status" value="1"/>
</dbReference>
<dbReference type="Gene3D" id="3.20.20.300">
    <property type="entry name" value="Glycoside hydrolase, family 3, N-terminal domain"/>
    <property type="match status" value="1"/>
</dbReference>
<keyword evidence="4 8" id="KW-0378">Hydrolase</keyword>
<dbReference type="RefSeq" id="WP_173073930.1">
    <property type="nucleotide sequence ID" value="NZ_CP041345.1"/>
</dbReference>
<protein>
    <recommendedName>
        <fullName evidence="3">beta-N-acetylhexosaminidase</fullName>
        <ecNumber evidence="3">3.2.1.52</ecNumber>
    </recommendedName>
</protein>
<dbReference type="SUPFAM" id="SSF56601">
    <property type="entry name" value="beta-lactamase/transpeptidase-like"/>
    <property type="match status" value="1"/>
</dbReference>
<dbReference type="InterPro" id="IPR036881">
    <property type="entry name" value="Glyco_hydro_3_C_sf"/>
</dbReference>
<dbReference type="AlphaFoldDB" id="A0A7D4CQZ3"/>
<sequence length="1008" mass="112747">MKRFFSFLLLLISYQIVYSQNINPLICKNDSIQQAYWVDSVFNSLTLKERIAQLFMVAAYSNKDDLHTEEIATLIEKYKIGGLIFFQGGPVRQAQLTNYYQSLSKVPLLIGIDAEWGLGMRLDSTISYPRQIALGASRDTMLTYQMAADIARQLKRIGVHINFAPVIDINNNPDNPVIGTRSFGENRDLVFKHGLAYVKGLQDNGILACIKHFPGHGDTNADSHYTLPVIKHTANRIDSIELYPFKNIFSKGVASVMVAHLQIPSLEPDTLLPSTLSHRIVGQKLISELGFNGLVITDALNMKGVAAHFDAVDANIRALYAGNDILLFPGEIERTINEIHNHIATGRIPEEIINIKCKKVLMAKYKAGLNAYKPIKIENLYSDLNAPNSLVLRRRIIKKSITVAHNNDNFLPIKRLDTLKIAYIEIGTNKGDDFREQLELYTSIKTFSIDPYSPQNEFDELLSLIEPYNTVIIGYHSISNRVSKNFGITTQAANFIFDLSFRKKTVLSLFGTPYALSKIPMPSSLTGIIISYENSFDAQNLTAQAIFGGLPVSGKLAVSANGTFSYDTGIELPNKIRLGYGIPEELGISKKVLEKVDSIANDAIATGATPGMQILAAKDGVVFYNKAFGRPTYVSEYGNDIRMLYDVASVTKVSATLPSIMMLYDSGKIDFNSELGDFIKLKEFPDKESLKIGDILRHQSGLAAWIPFYINTLTSLAPSKPLWTEEFDFDHPYKFNGKKYASRFAYPDPKFYSTDSSSSFPNNVAYRIYSSISISDSINKWINQSPIIEPGKYRYSDLGFLYLQRVIENSTSKKLDEYITPLYKRLGMNYTTFNPYKHFDTDRIAPTEFDPVFRKQLIWGHVHDPAAAMLGGIAGHAGLFSTANDLAKLMQLYLNDGVYGGERFFKPGTVQTFANPSINDENRRAYGFDKPVYNGPSPSGQLASPLSFGHTGFTGTIVWADPANNFIYVFLSNRVHPTAENNKLSHQDYRTKIHDLFYQAINNEGKGN</sequence>
<evidence type="ECO:0000313" key="8">
    <source>
        <dbReference type="EMBL" id="QKG79805.1"/>
    </source>
</evidence>
<gene>
    <name evidence="8" type="ORF">FHG85_05880</name>
</gene>
<dbReference type="Pfam" id="PF00933">
    <property type="entry name" value="Glyco_hydro_3"/>
    <property type="match status" value="1"/>
</dbReference>
<dbReference type="InterPro" id="IPR012338">
    <property type="entry name" value="Beta-lactam/transpept-like"/>
</dbReference>
<evidence type="ECO:0000313" key="9">
    <source>
        <dbReference type="Proteomes" id="UP000500961"/>
    </source>
</evidence>
<dbReference type="InterPro" id="IPR050226">
    <property type="entry name" value="NagZ_Beta-hexosaminidase"/>
</dbReference>
<dbReference type="Gene3D" id="3.40.710.10">
    <property type="entry name" value="DD-peptidase/beta-lactamase superfamily"/>
    <property type="match status" value="1"/>
</dbReference>
<evidence type="ECO:0000256" key="5">
    <source>
        <dbReference type="ARBA" id="ARBA00023295"/>
    </source>
</evidence>
<organism evidence="8 9">
    <name type="scientific">Tenuifilum thalassicum</name>
    <dbReference type="NCBI Taxonomy" id="2590900"/>
    <lineage>
        <taxon>Bacteria</taxon>
        <taxon>Pseudomonadati</taxon>
        <taxon>Bacteroidota</taxon>
        <taxon>Bacteroidia</taxon>
        <taxon>Bacteroidales</taxon>
        <taxon>Tenuifilaceae</taxon>
        <taxon>Tenuifilum</taxon>
    </lineage>
</organism>
<dbReference type="InterPro" id="IPR001466">
    <property type="entry name" value="Beta-lactam-related"/>
</dbReference>
<accession>A0A7D4CQZ3</accession>
<keyword evidence="9" id="KW-1185">Reference proteome</keyword>
<dbReference type="InterPro" id="IPR017853">
    <property type="entry name" value="GH"/>
</dbReference>
<dbReference type="KEGG" id="ttz:FHG85_05880"/>
<evidence type="ECO:0000256" key="1">
    <source>
        <dbReference type="ARBA" id="ARBA00001231"/>
    </source>
</evidence>
<dbReference type="PANTHER" id="PTHR30480">
    <property type="entry name" value="BETA-HEXOSAMINIDASE-RELATED"/>
    <property type="match status" value="1"/>
</dbReference>
<dbReference type="InterPro" id="IPR036962">
    <property type="entry name" value="Glyco_hydro_3_N_sf"/>
</dbReference>
<reference evidence="8 9" key="1">
    <citation type="submission" date="2019-07" db="EMBL/GenBank/DDBJ databases">
        <title>Thalassofilum flectens gen. nov., sp. nov., a novel moderate thermophilic anaerobe from a shallow sea hot spring in Kunashir Island (Russia), representing a new family in the order Bacteroidales, and proposal of Thalassofilacea fam. nov.</title>
        <authorList>
            <person name="Kochetkova T.V."/>
            <person name="Podosokorskaya O.A."/>
            <person name="Novikov A."/>
            <person name="Elcheninov A.G."/>
            <person name="Toshchakov S.V."/>
            <person name="Kublanov I.V."/>
        </authorList>
    </citation>
    <scope>NUCLEOTIDE SEQUENCE [LARGE SCALE GENOMIC DNA]</scope>
    <source>
        <strain evidence="8 9">38-H</strain>
    </source>
</reference>
<feature type="domain" description="Beta-lactamase-related" evidence="6">
    <location>
        <begin position="599"/>
        <end position="983"/>
    </location>
</feature>
<dbReference type="SUPFAM" id="SSF51445">
    <property type="entry name" value="(Trans)glycosidases"/>
    <property type="match status" value="1"/>
</dbReference>
<dbReference type="EMBL" id="CP041345">
    <property type="protein sequence ID" value="QKG79805.1"/>
    <property type="molecule type" value="Genomic_DNA"/>
</dbReference>
<feature type="domain" description="Glycoside hydrolase family 3 N-terminal" evidence="7">
    <location>
        <begin position="46"/>
        <end position="361"/>
    </location>
</feature>
<comment type="similarity">
    <text evidence="2">Belongs to the glycosyl hydrolase 3 family.</text>
</comment>
<keyword evidence="5" id="KW-0326">Glycosidase</keyword>
<dbReference type="EC" id="3.2.1.52" evidence="3"/>
<dbReference type="GO" id="GO:0005975">
    <property type="term" value="P:carbohydrate metabolic process"/>
    <property type="evidence" value="ECO:0007669"/>
    <property type="project" value="InterPro"/>
</dbReference>
<dbReference type="PANTHER" id="PTHR30480:SF13">
    <property type="entry name" value="BETA-HEXOSAMINIDASE"/>
    <property type="match status" value="1"/>
</dbReference>
<dbReference type="GO" id="GO:0009254">
    <property type="term" value="P:peptidoglycan turnover"/>
    <property type="evidence" value="ECO:0007669"/>
    <property type="project" value="TreeGrafter"/>
</dbReference>
<evidence type="ECO:0000259" key="6">
    <source>
        <dbReference type="Pfam" id="PF00144"/>
    </source>
</evidence>